<protein>
    <submittedName>
        <fullName evidence="2">Uncharacterized protein</fullName>
    </submittedName>
</protein>
<accession>A0A6J5ST75</accession>
<dbReference type="EMBL" id="LR797474">
    <property type="protein sequence ID" value="CAB4218772.1"/>
    <property type="molecule type" value="Genomic_DNA"/>
</dbReference>
<gene>
    <name evidence="2" type="ORF">UFOVP1604_44</name>
</gene>
<reference evidence="2" key="1">
    <citation type="submission" date="2020-05" db="EMBL/GenBank/DDBJ databases">
        <authorList>
            <person name="Chiriac C."/>
            <person name="Salcher M."/>
            <person name="Ghai R."/>
            <person name="Kavagutti S V."/>
        </authorList>
    </citation>
    <scope>NUCLEOTIDE SEQUENCE</scope>
</reference>
<keyword evidence="1" id="KW-1133">Transmembrane helix</keyword>
<feature type="transmembrane region" description="Helical" evidence="1">
    <location>
        <begin position="177"/>
        <end position="197"/>
    </location>
</feature>
<evidence type="ECO:0000313" key="2">
    <source>
        <dbReference type="EMBL" id="CAB4218772.1"/>
    </source>
</evidence>
<sequence length="203" mass="22934">MKEITKDERLINQTYPFLVNFPFRDEFTMEIANSPVLAAMFDDEFEPVRTSKSPTVIDFIHSASPIKSKISIFKEDLLWIDEVAGSVKKLDKISKQIDRGLKSKDLLVKRNISIETDEWLTGVADPKSALSKEVFNEVLGSLVSNQPVAKVSELVTTINKLYLKKGIIKLSQTDANLIFTFIHFRLIYAKLILGIVISSKISI</sequence>
<keyword evidence="1" id="KW-0472">Membrane</keyword>
<keyword evidence="1" id="KW-0812">Transmembrane</keyword>
<organism evidence="2">
    <name type="scientific">uncultured Caudovirales phage</name>
    <dbReference type="NCBI Taxonomy" id="2100421"/>
    <lineage>
        <taxon>Viruses</taxon>
        <taxon>Duplodnaviria</taxon>
        <taxon>Heunggongvirae</taxon>
        <taxon>Uroviricota</taxon>
        <taxon>Caudoviricetes</taxon>
        <taxon>Peduoviridae</taxon>
        <taxon>Maltschvirus</taxon>
        <taxon>Maltschvirus maltsch</taxon>
    </lineage>
</organism>
<proteinExistence type="predicted"/>
<evidence type="ECO:0000256" key="1">
    <source>
        <dbReference type="SAM" id="Phobius"/>
    </source>
</evidence>
<name>A0A6J5ST75_9CAUD</name>